<proteinExistence type="predicted"/>
<feature type="non-terminal residue" evidence="2">
    <location>
        <position position="1"/>
    </location>
</feature>
<gene>
    <name evidence="2" type="ORF">C8A01DRAFT_18714</name>
</gene>
<accession>A0AAN6P9X5</accession>
<feature type="domain" description="Ecp2 effector protein-like" evidence="1">
    <location>
        <begin position="11"/>
        <end position="119"/>
    </location>
</feature>
<evidence type="ECO:0000259" key="1">
    <source>
        <dbReference type="Pfam" id="PF14856"/>
    </source>
</evidence>
<keyword evidence="3" id="KW-1185">Reference proteome</keyword>
<comment type="caution">
    <text evidence="2">The sequence shown here is derived from an EMBL/GenBank/DDBJ whole genome shotgun (WGS) entry which is preliminary data.</text>
</comment>
<name>A0AAN6P9X5_9PEZI</name>
<evidence type="ECO:0000313" key="2">
    <source>
        <dbReference type="EMBL" id="KAK4034471.1"/>
    </source>
</evidence>
<dbReference type="Pfam" id="PF14856">
    <property type="entry name" value="Hce2"/>
    <property type="match status" value="1"/>
</dbReference>
<protein>
    <recommendedName>
        <fullName evidence="1">Ecp2 effector protein-like domain-containing protein</fullName>
    </recommendedName>
</protein>
<evidence type="ECO:0000313" key="3">
    <source>
        <dbReference type="Proteomes" id="UP001303115"/>
    </source>
</evidence>
<dbReference type="EMBL" id="MU854478">
    <property type="protein sequence ID" value="KAK4034471.1"/>
    <property type="molecule type" value="Genomic_DNA"/>
</dbReference>
<dbReference type="AlphaFoldDB" id="A0AAN6P9X5"/>
<sequence length="136" mass="14856">HPSPSTEDDYCGEAVPSYTFGPSAPLAADCAALYQANPGPGYWLVPAAETNAKDATSDRWTRLAVSGTCAFEVRLSRDNKEGVVDYRFGTNDVRFYIRAHASEGNAEEGRVAVRSGVWCRRVEGTQARVDWRVVLA</sequence>
<reference evidence="3" key="1">
    <citation type="journal article" date="2023" name="Mol. Phylogenet. Evol.">
        <title>Genome-scale phylogeny and comparative genomics of the fungal order Sordariales.</title>
        <authorList>
            <person name="Hensen N."/>
            <person name="Bonometti L."/>
            <person name="Westerberg I."/>
            <person name="Brannstrom I.O."/>
            <person name="Guillou S."/>
            <person name="Cros-Aarteil S."/>
            <person name="Calhoun S."/>
            <person name="Haridas S."/>
            <person name="Kuo A."/>
            <person name="Mondo S."/>
            <person name="Pangilinan J."/>
            <person name="Riley R."/>
            <person name="LaButti K."/>
            <person name="Andreopoulos B."/>
            <person name="Lipzen A."/>
            <person name="Chen C."/>
            <person name="Yan M."/>
            <person name="Daum C."/>
            <person name="Ng V."/>
            <person name="Clum A."/>
            <person name="Steindorff A."/>
            <person name="Ohm R.A."/>
            <person name="Martin F."/>
            <person name="Silar P."/>
            <person name="Natvig D.O."/>
            <person name="Lalanne C."/>
            <person name="Gautier V."/>
            <person name="Ament-Velasquez S.L."/>
            <person name="Kruys A."/>
            <person name="Hutchinson M.I."/>
            <person name="Powell A.J."/>
            <person name="Barry K."/>
            <person name="Miller A.N."/>
            <person name="Grigoriev I.V."/>
            <person name="Debuchy R."/>
            <person name="Gladieux P."/>
            <person name="Hiltunen Thoren M."/>
            <person name="Johannesson H."/>
        </authorList>
    </citation>
    <scope>NUCLEOTIDE SEQUENCE [LARGE SCALE GENOMIC DNA]</scope>
    <source>
        <strain evidence="3">CBS 284.82</strain>
    </source>
</reference>
<dbReference type="Proteomes" id="UP001303115">
    <property type="component" value="Unassembled WGS sequence"/>
</dbReference>
<dbReference type="InterPro" id="IPR029226">
    <property type="entry name" value="Ecp2-like"/>
</dbReference>
<organism evidence="2 3">
    <name type="scientific">Parachaetomium inaequale</name>
    <dbReference type="NCBI Taxonomy" id="2588326"/>
    <lineage>
        <taxon>Eukaryota</taxon>
        <taxon>Fungi</taxon>
        <taxon>Dikarya</taxon>
        <taxon>Ascomycota</taxon>
        <taxon>Pezizomycotina</taxon>
        <taxon>Sordariomycetes</taxon>
        <taxon>Sordariomycetidae</taxon>
        <taxon>Sordariales</taxon>
        <taxon>Chaetomiaceae</taxon>
        <taxon>Parachaetomium</taxon>
    </lineage>
</organism>